<keyword evidence="3 5" id="KW-1133">Transmembrane helix</keyword>
<dbReference type="HAMAP" id="MF_00445">
    <property type="entry name" value="NDH1_NuoN_1"/>
    <property type="match status" value="1"/>
</dbReference>
<feature type="transmembrane region" description="Helical" evidence="5">
    <location>
        <begin position="12"/>
        <end position="33"/>
    </location>
</feature>
<feature type="transmembrane region" description="Helical" evidence="5">
    <location>
        <begin position="191"/>
        <end position="215"/>
    </location>
</feature>
<evidence type="ECO:0000313" key="8">
    <source>
        <dbReference type="EMBL" id="AEI11268.1"/>
    </source>
</evidence>
<dbReference type="Pfam" id="PF00361">
    <property type="entry name" value="Proton_antipo_M"/>
    <property type="match status" value="1"/>
</dbReference>
<keyword evidence="5" id="KW-1003">Cell membrane</keyword>
<dbReference type="OrthoDB" id="9811718at2"/>
<dbReference type="NCBIfam" id="TIGR01770">
    <property type="entry name" value="NDH_I_N"/>
    <property type="match status" value="1"/>
</dbReference>
<evidence type="ECO:0000256" key="3">
    <source>
        <dbReference type="ARBA" id="ARBA00022989"/>
    </source>
</evidence>
<feature type="transmembrane region" description="Helical" evidence="5">
    <location>
        <begin position="84"/>
        <end position="102"/>
    </location>
</feature>
<name>F7ZZ00_CELGA</name>
<dbReference type="InterPro" id="IPR010096">
    <property type="entry name" value="NADH-Q_OxRdtase_suN/2"/>
</dbReference>
<dbReference type="KEGG" id="cga:Celgi_0749"/>
<dbReference type="GO" id="GO:0008137">
    <property type="term" value="F:NADH dehydrogenase (ubiquinone) activity"/>
    <property type="evidence" value="ECO:0007669"/>
    <property type="project" value="InterPro"/>
</dbReference>
<keyword evidence="4 5" id="KW-0472">Membrane</keyword>
<dbReference type="AlphaFoldDB" id="F7ZZ00"/>
<comment type="catalytic activity">
    <reaction evidence="5">
        <text>a quinone + NADH + 5 H(+)(in) = a quinol + NAD(+) + 4 H(+)(out)</text>
        <dbReference type="Rhea" id="RHEA:57888"/>
        <dbReference type="ChEBI" id="CHEBI:15378"/>
        <dbReference type="ChEBI" id="CHEBI:24646"/>
        <dbReference type="ChEBI" id="CHEBI:57540"/>
        <dbReference type="ChEBI" id="CHEBI:57945"/>
        <dbReference type="ChEBI" id="CHEBI:132124"/>
    </reaction>
</comment>
<evidence type="ECO:0000256" key="2">
    <source>
        <dbReference type="ARBA" id="ARBA00022692"/>
    </source>
</evidence>
<dbReference type="InterPro" id="IPR001750">
    <property type="entry name" value="ND/Mrp_TM"/>
</dbReference>
<dbReference type="RefSeq" id="WP_013882791.1">
    <property type="nucleotide sequence ID" value="NC_015671.1"/>
</dbReference>
<dbReference type="Proteomes" id="UP000000485">
    <property type="component" value="Chromosome"/>
</dbReference>
<comment type="similarity">
    <text evidence="5">Belongs to the complex I subunit 2 family.</text>
</comment>
<feature type="domain" description="NADH:quinone oxidoreductase/Mrp antiporter transmembrane" evidence="7">
    <location>
        <begin position="156"/>
        <end position="460"/>
    </location>
</feature>
<feature type="transmembrane region" description="Helical" evidence="5">
    <location>
        <begin position="414"/>
        <end position="436"/>
    </location>
</feature>
<keyword evidence="5" id="KW-1278">Translocase</keyword>
<feature type="transmembrane region" description="Helical" evidence="5">
    <location>
        <begin position="235"/>
        <end position="260"/>
    </location>
</feature>
<proteinExistence type="inferred from homology"/>
<feature type="transmembrane region" description="Helical" evidence="5">
    <location>
        <begin position="448"/>
        <end position="468"/>
    </location>
</feature>
<evidence type="ECO:0000256" key="5">
    <source>
        <dbReference type="HAMAP-Rule" id="MF_00445"/>
    </source>
</evidence>
<dbReference type="GO" id="GO:0050136">
    <property type="term" value="F:NADH dehydrogenase (quinone) (non-electrogenic) activity"/>
    <property type="evidence" value="ECO:0007669"/>
    <property type="project" value="UniProtKB-UniRule"/>
</dbReference>
<dbReference type="EC" id="7.1.1.-" evidence="5"/>
<evidence type="ECO:0000259" key="7">
    <source>
        <dbReference type="Pfam" id="PF00361"/>
    </source>
</evidence>
<evidence type="ECO:0000256" key="1">
    <source>
        <dbReference type="ARBA" id="ARBA00004127"/>
    </source>
</evidence>
<dbReference type="PANTHER" id="PTHR22773">
    <property type="entry name" value="NADH DEHYDROGENASE"/>
    <property type="match status" value="1"/>
</dbReference>
<feature type="transmembrane region" description="Helical" evidence="5">
    <location>
        <begin position="356"/>
        <end position="379"/>
    </location>
</feature>
<protein>
    <recommendedName>
        <fullName evidence="5">NADH-quinone oxidoreductase subunit N</fullName>
        <ecNumber evidence="5">7.1.1.-</ecNumber>
    </recommendedName>
    <alternativeName>
        <fullName evidence="5">NADH dehydrogenase I subunit N</fullName>
    </alternativeName>
    <alternativeName>
        <fullName evidence="5">NDH-1 subunit N</fullName>
    </alternativeName>
</protein>
<dbReference type="eggNOG" id="COG1007">
    <property type="taxonomic scope" value="Bacteria"/>
</dbReference>
<sequence>MSFTAPEIAWGALTPVVVMLGAAVLGVLVEAFVPERARRGTQLVLAFAAPVGAIIAVAALWSGVAEDGGTDVLGGSLVVDGPTLVLQGVIAVLTLLSVLVIADRTATGEDAFAPTAASVPGSDYEEVARRRGLTQTEVYPLVLFAAGGMLIFPATADLLTLFVALEVLSLPLYLLTGMARRRRLLSQEASLKYFLLGAFASALMIFGVALVYGYSGSLRFSEIAQATATPSGLDSLLLVGTVLVLAGLLFKVGAVPFHMWTPDVYQGAPTPITGFMAACTKVAAFGALLRFYYTVVPGLQWDLDAVMWTVAIATMVVGTVVALVQTDIKRVLAYSSIAHAGFVLTGIVALEGSGISAVLFYLLVYGVATVGAFGVVWLVRERSGADDDDPRTSVLGEATHLSQWAGLGRTHPGLAAVFALFLLSFAGIPLTAGFIGKFAVFSAAVDGGAWPLALVGVLSSAAAAFFYVRIIVLMYFTDPAEAPAVTAADDEAAGASPAEPVSPVEEIDVAVAPDGSAVATLVAVPAPTTTTTVVPSEGLAVVAIGVCAILTVVLGVFPTPVLDLIGDVAQFLP</sequence>
<feature type="transmembrane region" description="Helical" evidence="5">
    <location>
        <begin position="272"/>
        <end position="293"/>
    </location>
</feature>
<evidence type="ECO:0000256" key="6">
    <source>
        <dbReference type="RuleBase" id="RU000320"/>
    </source>
</evidence>
<keyword evidence="5" id="KW-0520">NAD</keyword>
<dbReference type="GO" id="GO:0005886">
    <property type="term" value="C:plasma membrane"/>
    <property type="evidence" value="ECO:0007669"/>
    <property type="project" value="UniProtKB-SubCell"/>
</dbReference>
<feature type="transmembrane region" description="Helical" evidence="5">
    <location>
        <begin position="45"/>
        <end position="64"/>
    </location>
</feature>
<keyword evidence="5" id="KW-0997">Cell inner membrane</keyword>
<keyword evidence="9" id="KW-1185">Reference proteome</keyword>
<feature type="transmembrane region" description="Helical" evidence="5">
    <location>
        <begin position="138"/>
        <end position="155"/>
    </location>
</feature>
<reference evidence="9" key="1">
    <citation type="submission" date="2011-04" db="EMBL/GenBank/DDBJ databases">
        <title>Complete sequence of Cellvibrio gilvus ATCC 13127.</title>
        <authorList>
            <person name="Lucas S."/>
            <person name="Han J."/>
            <person name="Lapidus A."/>
            <person name="Cheng J.-F."/>
            <person name="Goodwin L."/>
            <person name="Pitluck S."/>
            <person name="Peters L."/>
            <person name="Munk A."/>
            <person name="Detter J.C."/>
            <person name="Han C."/>
            <person name="Tapia R."/>
            <person name="Land M."/>
            <person name="Hauser L."/>
            <person name="Kyrpides N."/>
            <person name="Ivanova N."/>
            <person name="Ovchinnikova G."/>
            <person name="Pagani I."/>
            <person name="Mead D."/>
            <person name="Brumm P."/>
            <person name="Woyke T."/>
        </authorList>
    </citation>
    <scope>NUCLEOTIDE SEQUENCE [LARGE SCALE GENOMIC DNA]</scope>
    <source>
        <strain evidence="9">ATCC 13127 / NRRL B-14078</strain>
    </source>
</reference>
<dbReference type="HOGENOM" id="CLU_007100_1_1_11"/>
<dbReference type="GO" id="GO:0048038">
    <property type="term" value="F:quinone binding"/>
    <property type="evidence" value="ECO:0007669"/>
    <property type="project" value="UniProtKB-KW"/>
</dbReference>
<organism evidence="8 9">
    <name type="scientific">Cellulomonas gilvus (strain ATCC 13127 / NRRL B-14078)</name>
    <name type="common">Cellvibrio gilvus</name>
    <dbReference type="NCBI Taxonomy" id="593907"/>
    <lineage>
        <taxon>Bacteria</taxon>
        <taxon>Bacillati</taxon>
        <taxon>Actinomycetota</taxon>
        <taxon>Actinomycetes</taxon>
        <taxon>Micrococcales</taxon>
        <taxon>Cellulomonadaceae</taxon>
        <taxon>Cellulomonas</taxon>
    </lineage>
</organism>
<comment type="subcellular location">
    <subcellularLocation>
        <location evidence="5">Cell inner membrane</location>
        <topology evidence="5">Multi-pass membrane protein</topology>
    </subcellularLocation>
    <subcellularLocation>
        <location evidence="1">Endomembrane system</location>
        <topology evidence="1">Multi-pass membrane protein</topology>
    </subcellularLocation>
    <subcellularLocation>
        <location evidence="6">Membrane</location>
        <topology evidence="6">Multi-pass membrane protein</topology>
    </subcellularLocation>
</comment>
<keyword evidence="5" id="KW-0874">Quinone</keyword>
<keyword evidence="5" id="KW-0813">Transport</keyword>
<feature type="transmembrane region" description="Helical" evidence="5">
    <location>
        <begin position="161"/>
        <end position="179"/>
    </location>
</feature>
<feature type="transmembrane region" description="Helical" evidence="5">
    <location>
        <begin position="331"/>
        <end position="350"/>
    </location>
</feature>
<dbReference type="GO" id="GO:0042773">
    <property type="term" value="P:ATP synthesis coupled electron transport"/>
    <property type="evidence" value="ECO:0007669"/>
    <property type="project" value="InterPro"/>
</dbReference>
<dbReference type="EMBL" id="CP002665">
    <property type="protein sequence ID" value="AEI11268.1"/>
    <property type="molecule type" value="Genomic_DNA"/>
</dbReference>
<dbReference type="NCBIfam" id="NF004441">
    <property type="entry name" value="PRK05777.1-4"/>
    <property type="match status" value="1"/>
</dbReference>
<gene>
    <name evidence="5" type="primary">nuoN</name>
    <name evidence="8" type="ordered locus">Celgi_0749</name>
</gene>
<evidence type="ECO:0000256" key="4">
    <source>
        <dbReference type="ARBA" id="ARBA00023136"/>
    </source>
</evidence>
<feature type="transmembrane region" description="Helical" evidence="5">
    <location>
        <begin position="305"/>
        <end position="324"/>
    </location>
</feature>
<keyword evidence="2 5" id="KW-0812">Transmembrane</keyword>
<evidence type="ECO:0000313" key="9">
    <source>
        <dbReference type="Proteomes" id="UP000000485"/>
    </source>
</evidence>
<feature type="transmembrane region" description="Helical" evidence="5">
    <location>
        <begin position="538"/>
        <end position="557"/>
    </location>
</feature>
<dbReference type="STRING" id="593907.Celgi_0749"/>
<comment type="subunit">
    <text evidence="5">NDH-1 is composed of 14 different subunits. Subunits NuoA, H, J, K, L, M, N constitute the membrane sector of the complex.</text>
</comment>
<accession>F7ZZ00</accession>
<dbReference type="GO" id="GO:0012505">
    <property type="term" value="C:endomembrane system"/>
    <property type="evidence" value="ECO:0007669"/>
    <property type="project" value="UniProtKB-SubCell"/>
</dbReference>
<comment type="function">
    <text evidence="5">NDH-1 shuttles electrons from NADH, via FMN and iron-sulfur (Fe-S) centers, to quinones in the respiratory chain. The immediate electron acceptor for the enzyme in this species is believed to be a menaquinone. Couples the redox reaction to proton translocation (for every two electrons transferred, four hydrogen ions are translocated across the cytoplasmic membrane), and thus conserves the redox energy in a proton gradient.</text>
</comment>